<feature type="transmembrane region" description="Helical" evidence="1">
    <location>
        <begin position="141"/>
        <end position="159"/>
    </location>
</feature>
<gene>
    <name evidence="2" type="ORF">HIJ39_07565</name>
</gene>
<evidence type="ECO:0000256" key="1">
    <source>
        <dbReference type="SAM" id="Phobius"/>
    </source>
</evidence>
<evidence type="ECO:0000313" key="2">
    <source>
        <dbReference type="EMBL" id="NMP22208.1"/>
    </source>
</evidence>
<keyword evidence="1" id="KW-1133">Transmembrane helix</keyword>
<dbReference type="RefSeq" id="WP_169098299.1">
    <property type="nucleotide sequence ID" value="NZ_JABBVZ010000018.1"/>
</dbReference>
<name>A0A7Y0L2P7_9FIRM</name>
<feature type="transmembrane region" description="Helical" evidence="1">
    <location>
        <begin position="180"/>
        <end position="198"/>
    </location>
</feature>
<keyword evidence="3" id="KW-1185">Reference proteome</keyword>
<comment type="caution">
    <text evidence="2">The sequence shown here is derived from an EMBL/GenBank/DDBJ whole genome shotgun (WGS) entry which is preliminary data.</text>
</comment>
<evidence type="ECO:0000313" key="3">
    <source>
        <dbReference type="Proteomes" id="UP000533476"/>
    </source>
</evidence>
<reference evidence="2 3" key="1">
    <citation type="submission" date="2020-04" db="EMBL/GenBank/DDBJ databases">
        <authorList>
            <person name="Zhang R."/>
            <person name="Schippers A."/>
        </authorList>
    </citation>
    <scope>NUCLEOTIDE SEQUENCE [LARGE SCALE GENOMIC DNA]</scope>
    <source>
        <strain evidence="2 3">DSM 109850</strain>
    </source>
</reference>
<dbReference type="EMBL" id="JABBVZ010000018">
    <property type="protein sequence ID" value="NMP22208.1"/>
    <property type="molecule type" value="Genomic_DNA"/>
</dbReference>
<proteinExistence type="predicted"/>
<sequence>MSTTKTVIATGTGFSPSAVSHVNQLESQQAEGTQMEWIWTCQSVKLPAVQVGPIHLPSVQVVSGHQIATGFAALLNALTGVGHALAGITTWPGQKLAVAVGNQVHIRWVKGHVWSATLVSALAGVGTAALGLLTASGIGDAVAALVTGLLVSVGVYVAVHAWQLMAWVQQHIIQPVAHSPYGLLIGVAAVVVGGYLIVSNL</sequence>
<feature type="transmembrane region" description="Helical" evidence="1">
    <location>
        <begin position="113"/>
        <end position="135"/>
    </location>
</feature>
<keyword evidence="1" id="KW-0472">Membrane</keyword>
<dbReference type="Proteomes" id="UP000533476">
    <property type="component" value="Unassembled WGS sequence"/>
</dbReference>
<accession>A0A7Y0L2P7</accession>
<protein>
    <submittedName>
        <fullName evidence="2">Uncharacterized protein</fullName>
    </submittedName>
</protein>
<dbReference type="AlphaFoldDB" id="A0A7Y0L2P7"/>
<keyword evidence="1" id="KW-0812">Transmembrane</keyword>
<organism evidence="2 3">
    <name type="scientific">Sulfobacillus harzensis</name>
    <dbReference type="NCBI Taxonomy" id="2729629"/>
    <lineage>
        <taxon>Bacteria</taxon>
        <taxon>Bacillati</taxon>
        <taxon>Bacillota</taxon>
        <taxon>Clostridia</taxon>
        <taxon>Eubacteriales</taxon>
        <taxon>Clostridiales Family XVII. Incertae Sedis</taxon>
        <taxon>Sulfobacillus</taxon>
    </lineage>
</organism>